<organism evidence="1 2">
    <name type="scientific">Tamaricihabitans halophyticus</name>
    <dbReference type="NCBI Taxonomy" id="1262583"/>
    <lineage>
        <taxon>Bacteria</taxon>
        <taxon>Bacillati</taxon>
        <taxon>Actinomycetota</taxon>
        <taxon>Actinomycetes</taxon>
        <taxon>Pseudonocardiales</taxon>
        <taxon>Pseudonocardiaceae</taxon>
        <taxon>Tamaricihabitans</taxon>
    </lineage>
</organism>
<comment type="caution">
    <text evidence="1">The sequence shown here is derived from an EMBL/GenBank/DDBJ whole genome shotgun (WGS) entry which is preliminary data.</text>
</comment>
<protein>
    <submittedName>
        <fullName evidence="1">Uncharacterized protein</fullName>
    </submittedName>
</protein>
<dbReference type="EMBL" id="SLXQ01000001">
    <property type="protein sequence ID" value="TCP56686.1"/>
    <property type="molecule type" value="Genomic_DNA"/>
</dbReference>
<proteinExistence type="predicted"/>
<evidence type="ECO:0000313" key="1">
    <source>
        <dbReference type="EMBL" id="TCP56686.1"/>
    </source>
</evidence>
<name>A0A4V2SV11_9PSEU</name>
<accession>A0A4V2SV11</accession>
<reference evidence="1 2" key="1">
    <citation type="submission" date="2019-03" db="EMBL/GenBank/DDBJ databases">
        <title>Genomic Encyclopedia of Type Strains, Phase IV (KMG-IV): sequencing the most valuable type-strain genomes for metagenomic binning, comparative biology and taxonomic classification.</title>
        <authorList>
            <person name="Goeker M."/>
        </authorList>
    </citation>
    <scope>NUCLEOTIDE SEQUENCE [LARGE SCALE GENOMIC DNA]</scope>
    <source>
        <strain evidence="1 2">DSM 45765</strain>
    </source>
</reference>
<dbReference type="Proteomes" id="UP000294911">
    <property type="component" value="Unassembled WGS sequence"/>
</dbReference>
<gene>
    <name evidence="1" type="ORF">EV191_101632</name>
</gene>
<sequence length="89" mass="10035">MHLTDMSARVYELPAEPLAAASLIVPNLITSKSLPDVEETIRALRTTTEIDYERDKANSRARERRYVSPTQFQLAETAVAASPHRNRIL</sequence>
<dbReference type="AlphaFoldDB" id="A0A4V2SV11"/>
<evidence type="ECO:0000313" key="2">
    <source>
        <dbReference type="Proteomes" id="UP000294911"/>
    </source>
</evidence>
<keyword evidence="2" id="KW-1185">Reference proteome</keyword>